<dbReference type="SUPFAM" id="SSF56672">
    <property type="entry name" value="DNA/RNA polymerases"/>
    <property type="match status" value="1"/>
</dbReference>
<evidence type="ECO:0008006" key="4">
    <source>
        <dbReference type="Google" id="ProtNLM"/>
    </source>
</evidence>
<dbReference type="InterPro" id="IPR044925">
    <property type="entry name" value="His-Me_finger_sf"/>
</dbReference>
<dbReference type="EMBL" id="BMAO01011813">
    <property type="protein sequence ID" value="GFQ76795.1"/>
    <property type="molecule type" value="Genomic_DNA"/>
</dbReference>
<dbReference type="GO" id="GO:0071897">
    <property type="term" value="P:DNA biosynthetic process"/>
    <property type="evidence" value="ECO:0007669"/>
    <property type="project" value="UniProtKB-ARBA"/>
</dbReference>
<comment type="caution">
    <text evidence="2">The sequence shown here is derived from an EMBL/GenBank/DDBJ whole genome shotgun (WGS) entry which is preliminary data.</text>
</comment>
<evidence type="ECO:0000256" key="1">
    <source>
        <dbReference type="SAM" id="MobiDB-lite"/>
    </source>
</evidence>
<dbReference type="InterPro" id="IPR043502">
    <property type="entry name" value="DNA/RNA_pol_sf"/>
</dbReference>
<reference evidence="2" key="1">
    <citation type="submission" date="2020-07" db="EMBL/GenBank/DDBJ databases">
        <title>Multicomponent nature underlies the extraordinary mechanical properties of spider dragline silk.</title>
        <authorList>
            <person name="Kono N."/>
            <person name="Nakamura H."/>
            <person name="Mori M."/>
            <person name="Yoshida Y."/>
            <person name="Ohtoshi R."/>
            <person name="Malay A.D."/>
            <person name="Moran D.A.P."/>
            <person name="Tomita M."/>
            <person name="Numata K."/>
            <person name="Arakawa K."/>
        </authorList>
    </citation>
    <scope>NUCLEOTIDE SEQUENCE</scope>
</reference>
<evidence type="ECO:0000313" key="3">
    <source>
        <dbReference type="Proteomes" id="UP000887116"/>
    </source>
</evidence>
<dbReference type="OrthoDB" id="6602337at2759"/>
<dbReference type="SUPFAM" id="SSF54060">
    <property type="entry name" value="His-Me finger endonucleases"/>
    <property type="match status" value="1"/>
</dbReference>
<feature type="compositionally biased region" description="Polar residues" evidence="1">
    <location>
        <begin position="100"/>
        <end position="113"/>
    </location>
</feature>
<name>A0A8X6FCF0_TRICU</name>
<dbReference type="Gene3D" id="3.40.1800.10">
    <property type="entry name" value="His-Me finger endonucleases"/>
    <property type="match status" value="1"/>
</dbReference>
<dbReference type="Proteomes" id="UP000887116">
    <property type="component" value="Unassembled WGS sequence"/>
</dbReference>
<dbReference type="PANTHER" id="PTHR31511">
    <property type="entry name" value="PROTEIN CBG23764"/>
    <property type="match status" value="1"/>
</dbReference>
<organism evidence="2 3">
    <name type="scientific">Trichonephila clavata</name>
    <name type="common">Joro spider</name>
    <name type="synonym">Nephila clavata</name>
    <dbReference type="NCBI Taxonomy" id="2740835"/>
    <lineage>
        <taxon>Eukaryota</taxon>
        <taxon>Metazoa</taxon>
        <taxon>Ecdysozoa</taxon>
        <taxon>Arthropoda</taxon>
        <taxon>Chelicerata</taxon>
        <taxon>Arachnida</taxon>
        <taxon>Araneae</taxon>
        <taxon>Araneomorphae</taxon>
        <taxon>Entelegynae</taxon>
        <taxon>Araneoidea</taxon>
        <taxon>Nephilidae</taxon>
        <taxon>Trichonephila</taxon>
    </lineage>
</organism>
<gene>
    <name evidence="2" type="primary">AVEN_149573_1</name>
    <name evidence="2" type="ORF">TNCT_486461</name>
</gene>
<protein>
    <recommendedName>
        <fullName evidence="4">DNA-directed DNA polymerase</fullName>
    </recommendedName>
</protein>
<keyword evidence="3" id="KW-1185">Reference proteome</keyword>
<dbReference type="AlphaFoldDB" id="A0A8X6FCF0"/>
<accession>A0A8X6FCF0</accession>
<proteinExistence type="predicted"/>
<feature type="region of interest" description="Disordered" evidence="1">
    <location>
        <begin position="92"/>
        <end position="113"/>
    </location>
</feature>
<sequence>MDIEKIFEETDFPINDKVLASGDFGDLSSELDVPFDGVLRGTFSCDKCDSVFHASLQSKKTSNNNSRYFTINSFQWRRKFLCEHTLGTVPGPSTTTETTLSNHGRTSVSSISTAPSRKRTVSSTFRSRNACLDTFEVYTFFPDTLTSKDLTVSLHSIKTEISNKISETASSKQGVKWYLNSCVHFIRNITTEDFKSCTSYFRSKCCISLNQEIPDVETSIVKVIASCNEFENKGSGWEFQEMVKNELKIAIYKPLAAASYIPLPPKLKNKKAILNIKNEDQRCFLWFVKKSVLDAHIVDCRKHKEQKIKMPENKWLEFENFKFNLPVPYTIYTDFESLIVKINSSTPDPERSFTVPIANHIPCGYAYVVIGPDGNFKNPPAVYRGENAVDHFLKNIIKEEEDILNILKKIEPIHFSDENKLHFKNATHCHICEKPLLGDRVRDHDHLTGSYRGAAHNICNINYTLVKHIPVVIHNLRGYDSHLIMQSVGKIKNKNLTCIPSNSEKYISFSLGSLRFPDSLQFLNASLGKPIYIGFSILDISKILMYNFHYEYIKSKYNTNAKLLFTDTDSLCYEIVTQDVYEDMEKDLHFFDTSDYPKTHPLYNEINKKVLGKMKDELSSSLAIEFVGLKPKMYSLKSAEMEKKTVKGVSKIIIQHQIRHFDYKETLLCRRRGLAKAQKIASHNHIVQTVSYQKSTLSPFDSKRYILQDGISTLAYGHFKI</sequence>
<dbReference type="InterPro" id="IPR038563">
    <property type="entry name" value="Endonuclease_7_sf"/>
</dbReference>
<evidence type="ECO:0000313" key="2">
    <source>
        <dbReference type="EMBL" id="GFQ76795.1"/>
    </source>
</evidence>
<dbReference type="PANTHER" id="PTHR31511:SF12">
    <property type="entry name" value="RHO TERMINATION FACTOR N-TERMINAL DOMAIN-CONTAINING PROTEIN"/>
    <property type="match status" value="1"/>
</dbReference>